<dbReference type="EMBL" id="QVEP01000001">
    <property type="protein sequence ID" value="RGB82400.1"/>
    <property type="molecule type" value="Genomic_DNA"/>
</dbReference>
<reference evidence="1 2" key="1">
    <citation type="submission" date="2018-08" db="EMBL/GenBank/DDBJ databases">
        <title>A genome reference for cultivated species of the human gut microbiota.</title>
        <authorList>
            <person name="Zou Y."/>
            <person name="Xue W."/>
            <person name="Luo G."/>
        </authorList>
    </citation>
    <scope>NUCLEOTIDE SEQUENCE [LARGE SCALE GENOMIC DNA]</scope>
    <source>
        <strain evidence="1 2">AF45-17</strain>
    </source>
</reference>
<proteinExistence type="predicted"/>
<comment type="caution">
    <text evidence="1">The sequence shown here is derived from an EMBL/GenBank/DDBJ whole genome shotgun (WGS) entry which is preliminary data.</text>
</comment>
<dbReference type="AlphaFoldDB" id="A0A3E2TTD1"/>
<protein>
    <submittedName>
        <fullName evidence="1">Uncharacterized protein</fullName>
    </submittedName>
</protein>
<evidence type="ECO:0000313" key="2">
    <source>
        <dbReference type="Proteomes" id="UP000260773"/>
    </source>
</evidence>
<sequence>MSTQLRTEIPYEYSVIDYNNGETDTILSRLPSEIKDSSLIADSYECVEGTMQRERYITRSMTFKYQKHWLLIDLEIYQ</sequence>
<gene>
    <name evidence="1" type="ORF">DW070_00105</name>
</gene>
<organism evidence="1 2">
    <name type="scientific">Coprococcus catus</name>
    <dbReference type="NCBI Taxonomy" id="116085"/>
    <lineage>
        <taxon>Bacteria</taxon>
        <taxon>Bacillati</taxon>
        <taxon>Bacillota</taxon>
        <taxon>Clostridia</taxon>
        <taxon>Lachnospirales</taxon>
        <taxon>Lachnospiraceae</taxon>
        <taxon>Coprococcus</taxon>
    </lineage>
</organism>
<name>A0A3E2TTD1_9FIRM</name>
<evidence type="ECO:0000313" key="1">
    <source>
        <dbReference type="EMBL" id="RGB82400.1"/>
    </source>
</evidence>
<accession>A0A3E2TTD1</accession>
<dbReference type="Proteomes" id="UP000260773">
    <property type="component" value="Unassembled WGS sequence"/>
</dbReference>